<feature type="active site" evidence="5">
    <location>
        <position position="71"/>
    </location>
</feature>
<feature type="domain" description="Acylphosphatase-like" evidence="7">
    <location>
        <begin position="38"/>
        <end position="129"/>
    </location>
</feature>
<dbReference type="GO" id="GO:0003998">
    <property type="term" value="F:acylphosphatase activity"/>
    <property type="evidence" value="ECO:0007669"/>
    <property type="project" value="UniProtKB-EC"/>
</dbReference>
<dbReference type="PROSITE" id="PS00150">
    <property type="entry name" value="ACYLPHOSPHATASE_1"/>
    <property type="match status" value="1"/>
</dbReference>
<dbReference type="InterPro" id="IPR001792">
    <property type="entry name" value="Acylphosphatase-like_dom"/>
</dbReference>
<evidence type="ECO:0000256" key="1">
    <source>
        <dbReference type="ARBA" id="ARBA00005614"/>
    </source>
</evidence>
<proteinExistence type="inferred from homology"/>
<dbReference type="SUPFAM" id="SSF54975">
    <property type="entry name" value="Acylphosphatase/BLUF domain-like"/>
    <property type="match status" value="1"/>
</dbReference>
<evidence type="ECO:0000313" key="8">
    <source>
        <dbReference type="EMBL" id="SCP04443.1"/>
    </source>
</evidence>
<comment type="catalytic activity">
    <reaction evidence="4 5">
        <text>an acyl phosphate + H2O = a carboxylate + phosphate + H(+)</text>
        <dbReference type="Rhea" id="RHEA:14965"/>
        <dbReference type="ChEBI" id="CHEBI:15377"/>
        <dbReference type="ChEBI" id="CHEBI:15378"/>
        <dbReference type="ChEBI" id="CHEBI:29067"/>
        <dbReference type="ChEBI" id="CHEBI:43474"/>
        <dbReference type="ChEBI" id="CHEBI:59918"/>
        <dbReference type="EC" id="3.6.1.7"/>
    </reaction>
</comment>
<evidence type="ECO:0000259" key="7">
    <source>
        <dbReference type="PROSITE" id="PS51160"/>
    </source>
</evidence>
<dbReference type="PANTHER" id="PTHR10029:SF3">
    <property type="entry name" value="ACYLPHOSPHATASE-RELATED"/>
    <property type="match status" value="1"/>
</dbReference>
<reference evidence="8 9" key="1">
    <citation type="submission" date="2016-06" db="EMBL/GenBank/DDBJ databases">
        <authorList>
            <consortium name="Pathogen Informatics"/>
        </authorList>
    </citation>
    <scope>NUCLEOTIDE SEQUENCE [LARGE SCALE GENOMIC DNA]</scope>
    <source>
        <strain evidence="8">PocGH01</strain>
    </source>
</reference>
<evidence type="ECO:0000256" key="5">
    <source>
        <dbReference type="PROSITE-ProRule" id="PRU00520"/>
    </source>
</evidence>
<dbReference type="PANTHER" id="PTHR10029">
    <property type="entry name" value="ACYLPHOSPHATASE"/>
    <property type="match status" value="1"/>
</dbReference>
<dbReference type="InterPro" id="IPR017968">
    <property type="entry name" value="Acylphosphatase_CS"/>
</dbReference>
<keyword evidence="3 5" id="KW-0378">Hydrolase</keyword>
<dbReference type="PRINTS" id="PR00112">
    <property type="entry name" value="ACYLPHPHTASE"/>
</dbReference>
<organism evidence="8 9">
    <name type="scientific">Plasmodium ovale</name>
    <name type="common">malaria parasite P. ovale</name>
    <dbReference type="NCBI Taxonomy" id="36330"/>
    <lineage>
        <taxon>Eukaryota</taxon>
        <taxon>Sar</taxon>
        <taxon>Alveolata</taxon>
        <taxon>Apicomplexa</taxon>
        <taxon>Aconoidasida</taxon>
        <taxon>Haemosporida</taxon>
        <taxon>Plasmodiidae</taxon>
        <taxon>Plasmodium</taxon>
        <taxon>Plasmodium (Plasmodium)</taxon>
    </lineage>
</organism>
<dbReference type="Gene3D" id="3.30.70.100">
    <property type="match status" value="1"/>
</dbReference>
<dbReference type="Pfam" id="PF00708">
    <property type="entry name" value="Acylphosphatase"/>
    <property type="match status" value="1"/>
</dbReference>
<dbReference type="InterPro" id="IPR036046">
    <property type="entry name" value="Acylphosphatase-like_dom_sf"/>
</dbReference>
<accession>A0A1D3THK8</accession>
<sequence>MRLLTVINSFLLFPKTKYTSHKNYPTRNFQHCSKMIHSFDFEVFGKVQGVFFRKYTKLEADKLNIKGHVRNTDNNTVVGRAESNNKESLERFKNFLSHVGSPSSRIDKCVITNEGTVDEYSSKDFFIKR</sequence>
<evidence type="ECO:0000256" key="4">
    <source>
        <dbReference type="ARBA" id="ARBA00047645"/>
    </source>
</evidence>
<dbReference type="EMBL" id="LT594590">
    <property type="protein sequence ID" value="SCP04443.1"/>
    <property type="molecule type" value="Genomic_DNA"/>
</dbReference>
<comment type="similarity">
    <text evidence="1 6">Belongs to the acylphosphatase family.</text>
</comment>
<keyword evidence="9" id="KW-1185">Reference proteome</keyword>
<evidence type="ECO:0000313" key="9">
    <source>
        <dbReference type="Proteomes" id="UP000242942"/>
    </source>
</evidence>
<dbReference type="OrthoDB" id="7961613at2759"/>
<evidence type="ECO:0000256" key="3">
    <source>
        <dbReference type="ARBA" id="ARBA00022801"/>
    </source>
</evidence>
<feature type="active site" evidence="5">
    <location>
        <position position="53"/>
    </location>
</feature>
<dbReference type="Proteomes" id="UP000242942">
    <property type="component" value="Chromosome 9"/>
</dbReference>
<gene>
    <name evidence="8" type="primary">PocGH01_09017800</name>
    <name evidence="8" type="ORF">POCGH01_09017800</name>
</gene>
<dbReference type="AlphaFoldDB" id="A0A1D3THK8"/>
<protein>
    <recommendedName>
        <fullName evidence="2 5">acylphosphatase</fullName>
        <ecNumber evidence="2 5">3.6.1.7</ecNumber>
    </recommendedName>
</protein>
<dbReference type="PROSITE" id="PS51160">
    <property type="entry name" value="ACYLPHOSPHATASE_3"/>
    <property type="match status" value="1"/>
</dbReference>
<dbReference type="VEuPathDB" id="PlasmoDB:PocGH01_09017800"/>
<dbReference type="EC" id="3.6.1.7" evidence="2 5"/>
<name>A0A1D3THK8_PLAOA</name>
<dbReference type="InterPro" id="IPR020456">
    <property type="entry name" value="Acylphosphatase"/>
</dbReference>
<evidence type="ECO:0000256" key="6">
    <source>
        <dbReference type="RuleBase" id="RU004168"/>
    </source>
</evidence>
<evidence type="ECO:0000256" key="2">
    <source>
        <dbReference type="ARBA" id="ARBA00012150"/>
    </source>
</evidence>
<dbReference type="FunFam" id="3.30.70.100:FF:000054">
    <property type="entry name" value="Acylphosphatase"/>
    <property type="match status" value="1"/>
</dbReference>